<dbReference type="PANTHER" id="PTHR33876">
    <property type="entry name" value="UNNAMED PRODUCT"/>
    <property type="match status" value="1"/>
</dbReference>
<comment type="caution">
    <text evidence="8">The sequence shown here is derived from an EMBL/GenBank/DDBJ whole genome shotgun (WGS) entry which is preliminary data.</text>
</comment>
<evidence type="ECO:0000256" key="7">
    <source>
        <dbReference type="RuleBase" id="RU362101"/>
    </source>
</evidence>
<evidence type="ECO:0000256" key="2">
    <source>
        <dbReference type="ARBA" id="ARBA00022448"/>
    </source>
</evidence>
<keyword evidence="3" id="KW-0533">Nickel</keyword>
<dbReference type="EMBL" id="MFGX01000007">
    <property type="protein sequence ID" value="OGF57644.1"/>
    <property type="molecule type" value="Genomic_DNA"/>
</dbReference>
<dbReference type="PANTHER" id="PTHR33876:SF4">
    <property type="entry name" value="CHLOROPLAST PROTEIN FOR GROWTH AND FERTILITY 2"/>
    <property type="match status" value="1"/>
</dbReference>
<dbReference type="Pfam" id="PF03824">
    <property type="entry name" value="NicO"/>
    <property type="match status" value="1"/>
</dbReference>
<reference evidence="8 9" key="1">
    <citation type="journal article" date="2016" name="Nat. Commun.">
        <title>Thousands of microbial genomes shed light on interconnected biogeochemical processes in an aquifer system.</title>
        <authorList>
            <person name="Anantharaman K."/>
            <person name="Brown C.T."/>
            <person name="Hug L.A."/>
            <person name="Sharon I."/>
            <person name="Castelle C.J."/>
            <person name="Probst A.J."/>
            <person name="Thomas B.C."/>
            <person name="Singh A."/>
            <person name="Wilkins M.J."/>
            <person name="Karaoz U."/>
            <person name="Brodie E.L."/>
            <person name="Williams K.H."/>
            <person name="Hubbard S.S."/>
            <person name="Banfield J.F."/>
        </authorList>
    </citation>
    <scope>NUCLEOTIDE SEQUENCE [LARGE SCALE GENOMIC DNA]</scope>
    <source>
        <strain evidence="9">RBG_16_55_9</strain>
    </source>
</reference>
<feature type="transmembrane region" description="Helical" evidence="7">
    <location>
        <begin position="79"/>
        <end position="99"/>
    </location>
</feature>
<feature type="transmembrane region" description="Helical" evidence="7">
    <location>
        <begin position="169"/>
        <end position="197"/>
    </location>
</feature>
<dbReference type="InterPro" id="IPR011541">
    <property type="entry name" value="Ni/Co_transpt_high_affinity"/>
</dbReference>
<evidence type="ECO:0000313" key="8">
    <source>
        <dbReference type="EMBL" id="OGF57644.1"/>
    </source>
</evidence>
<evidence type="ECO:0000256" key="5">
    <source>
        <dbReference type="ARBA" id="ARBA00022989"/>
    </source>
</evidence>
<comment type="subcellular location">
    <subcellularLocation>
        <location evidence="7">Cell membrane</location>
        <topology evidence="7">Multi-pass membrane protein</topology>
    </subcellularLocation>
    <subcellularLocation>
        <location evidence="1">Endomembrane system</location>
        <topology evidence="1">Multi-pass membrane protein</topology>
    </subcellularLocation>
</comment>
<dbReference type="AlphaFoldDB" id="A0A1F5V2I0"/>
<dbReference type="Proteomes" id="UP000179157">
    <property type="component" value="Unassembled WGS sequence"/>
</dbReference>
<evidence type="ECO:0000256" key="1">
    <source>
        <dbReference type="ARBA" id="ARBA00004127"/>
    </source>
</evidence>
<name>A0A1F5V2I0_FRAXR</name>
<keyword evidence="2 7" id="KW-0813">Transport</keyword>
<comment type="similarity">
    <text evidence="7">Belongs to the NiCoT transporter (TC 2.A.52) family.</text>
</comment>
<feature type="transmembrane region" description="Helical" evidence="7">
    <location>
        <begin position="140"/>
        <end position="162"/>
    </location>
</feature>
<evidence type="ECO:0000256" key="4">
    <source>
        <dbReference type="ARBA" id="ARBA00022692"/>
    </source>
</evidence>
<dbReference type="STRING" id="1817864.A2Z21_02710"/>
<dbReference type="GO" id="GO:0015099">
    <property type="term" value="F:nickel cation transmembrane transporter activity"/>
    <property type="evidence" value="ECO:0007669"/>
    <property type="project" value="UniProtKB-UniRule"/>
</dbReference>
<organism evidence="8 9">
    <name type="scientific">Fraserbacteria sp. (strain RBG_16_55_9)</name>
    <dbReference type="NCBI Taxonomy" id="1817864"/>
    <lineage>
        <taxon>Bacteria</taxon>
        <taxon>Candidatus Fraseribacteriota</taxon>
    </lineage>
</organism>
<keyword evidence="5 7" id="KW-1133">Transmembrane helix</keyword>
<protein>
    <recommendedName>
        <fullName evidence="7">Nickel/cobalt efflux system</fullName>
    </recommendedName>
</protein>
<accession>A0A1F5V2I0</accession>
<dbReference type="GO" id="GO:0005886">
    <property type="term" value="C:plasma membrane"/>
    <property type="evidence" value="ECO:0007669"/>
    <property type="project" value="UniProtKB-SubCell"/>
</dbReference>
<feature type="transmembrane region" description="Helical" evidence="7">
    <location>
        <begin position="209"/>
        <end position="227"/>
    </location>
</feature>
<feature type="transmembrane region" description="Helical" evidence="7">
    <location>
        <begin position="45"/>
        <end position="67"/>
    </location>
</feature>
<evidence type="ECO:0000256" key="6">
    <source>
        <dbReference type="ARBA" id="ARBA00023136"/>
    </source>
</evidence>
<proteinExistence type="inferred from homology"/>
<dbReference type="GO" id="GO:0012505">
    <property type="term" value="C:endomembrane system"/>
    <property type="evidence" value="ECO:0007669"/>
    <property type="project" value="UniProtKB-SubCell"/>
</dbReference>
<dbReference type="InterPro" id="IPR052776">
    <property type="entry name" value="Chloro_ReproSupport/MetalTrans"/>
</dbReference>
<keyword evidence="6 7" id="KW-0472">Membrane</keyword>
<evidence type="ECO:0000256" key="3">
    <source>
        <dbReference type="ARBA" id="ARBA00022596"/>
    </source>
</evidence>
<keyword evidence="4 7" id="KW-0812">Transmembrane</keyword>
<gene>
    <name evidence="8" type="ORF">A2Z21_02710</name>
</gene>
<sequence>MAVEQLWALLSLGFLLGLRHALDADHVVAVSAIVAQTRQLTKAALVGVLWGVGHTFTLSIMGLLVLFGKLSISSSLAQAAEFLVGFMLILLGISTLWTLRRQRIHLHRHSHGAEEHIHFHGHAGAREHTHEHPEWSWKPLVVGMIHGLAGSAALMLLVLGTVRSELAGLLYILVFGAGSIGGMLLVSFLLGLPVVWAAHAPALQRAHRAIALTAGLASIVFGLWMMLEIGTLEGWLGP</sequence>
<evidence type="ECO:0000313" key="9">
    <source>
        <dbReference type="Proteomes" id="UP000179157"/>
    </source>
</evidence>